<evidence type="ECO:0000313" key="5">
    <source>
        <dbReference type="EMBL" id="KOS22083.1"/>
    </source>
</evidence>
<proteinExistence type="inferred from homology"/>
<dbReference type="OrthoDB" id="2107166at2759"/>
<feature type="transmembrane region" description="Helical" evidence="3">
    <location>
        <begin position="95"/>
        <end position="114"/>
    </location>
</feature>
<keyword evidence="3" id="KW-0472">Membrane</keyword>
<dbReference type="AlphaFoldDB" id="A0A0M9VWI0"/>
<evidence type="ECO:0000256" key="3">
    <source>
        <dbReference type="SAM" id="Phobius"/>
    </source>
</evidence>
<accession>A0A0M9VWI0</accession>
<evidence type="ECO:0000256" key="2">
    <source>
        <dbReference type="SAM" id="MobiDB-lite"/>
    </source>
</evidence>
<keyword evidence="6" id="KW-1185">Reference proteome</keyword>
<sequence>MSPSRYDEDSDEERLPEGMTRVGYDADTQTYTFRDADGSYWEGAPGCRYGRLTRVGQGPAAADDAEADVDDSAPFLSRPHDQGSGPSWRQDMMPFLNFGVLAGLFLLALFWFLYRSPATDDGSTSTETIHEVVTCPGPSLVVQPGDTCWALAEKRAISVEELESLNPWLDCERLPIGSLLCLPDYE</sequence>
<dbReference type="SMART" id="SM00257">
    <property type="entry name" value="LysM"/>
    <property type="match status" value="1"/>
</dbReference>
<comment type="similarity">
    <text evidence="1">Belongs to the secreted LysM effector family.</text>
</comment>
<comment type="caution">
    <text evidence="5">The sequence shown here is derived from an EMBL/GenBank/DDBJ whole genome shotgun (WGS) entry which is preliminary data.</text>
</comment>
<dbReference type="Gene3D" id="3.10.350.10">
    <property type="entry name" value="LysM domain"/>
    <property type="match status" value="1"/>
</dbReference>
<keyword evidence="3" id="KW-1133">Transmembrane helix</keyword>
<feature type="domain" description="LysM" evidence="4">
    <location>
        <begin position="138"/>
        <end position="182"/>
    </location>
</feature>
<keyword evidence="3" id="KW-0812">Transmembrane</keyword>
<organism evidence="5 6">
    <name type="scientific">Escovopsis weberi</name>
    <dbReference type="NCBI Taxonomy" id="150374"/>
    <lineage>
        <taxon>Eukaryota</taxon>
        <taxon>Fungi</taxon>
        <taxon>Dikarya</taxon>
        <taxon>Ascomycota</taxon>
        <taxon>Pezizomycotina</taxon>
        <taxon>Sordariomycetes</taxon>
        <taxon>Hypocreomycetidae</taxon>
        <taxon>Hypocreales</taxon>
        <taxon>Hypocreaceae</taxon>
        <taxon>Escovopsis</taxon>
    </lineage>
</organism>
<dbReference type="EMBL" id="LGSR01000006">
    <property type="protein sequence ID" value="KOS22083.1"/>
    <property type="molecule type" value="Genomic_DNA"/>
</dbReference>
<dbReference type="Proteomes" id="UP000053831">
    <property type="component" value="Unassembled WGS sequence"/>
</dbReference>
<dbReference type="PROSITE" id="PS51782">
    <property type="entry name" value="LYSM"/>
    <property type="match status" value="1"/>
</dbReference>
<evidence type="ECO:0000259" key="4">
    <source>
        <dbReference type="PROSITE" id="PS51782"/>
    </source>
</evidence>
<dbReference type="Pfam" id="PF01476">
    <property type="entry name" value="LysM"/>
    <property type="match status" value="1"/>
</dbReference>
<gene>
    <name evidence="5" type="ORF">ESCO_001962</name>
</gene>
<evidence type="ECO:0000256" key="1">
    <source>
        <dbReference type="ARBA" id="ARBA00044955"/>
    </source>
</evidence>
<dbReference type="CDD" id="cd00118">
    <property type="entry name" value="LysM"/>
    <property type="match status" value="1"/>
</dbReference>
<feature type="region of interest" description="Disordered" evidence="2">
    <location>
        <begin position="1"/>
        <end position="21"/>
    </location>
</feature>
<feature type="region of interest" description="Disordered" evidence="2">
    <location>
        <begin position="58"/>
        <end position="86"/>
    </location>
</feature>
<name>A0A0M9VWI0_ESCWE</name>
<reference evidence="5 6" key="1">
    <citation type="submission" date="2015-07" db="EMBL/GenBank/DDBJ databases">
        <title>The genome of the fungus Escovopsis weberi, a specialized disease agent of ant agriculture.</title>
        <authorList>
            <person name="de Man T.J."/>
            <person name="Stajich J.E."/>
            <person name="Kubicek C.P."/>
            <person name="Chenthamara K."/>
            <person name="Atanasova L."/>
            <person name="Druzhinina I.S."/>
            <person name="Birnbaum S."/>
            <person name="Barribeau S.M."/>
            <person name="Teiling C."/>
            <person name="Suen G."/>
            <person name="Currie C."/>
            <person name="Gerardo N.M."/>
        </authorList>
    </citation>
    <scope>NUCLEOTIDE SEQUENCE [LARGE SCALE GENOMIC DNA]</scope>
</reference>
<evidence type="ECO:0000313" key="6">
    <source>
        <dbReference type="Proteomes" id="UP000053831"/>
    </source>
</evidence>
<dbReference type="SUPFAM" id="SSF54106">
    <property type="entry name" value="LysM domain"/>
    <property type="match status" value="1"/>
</dbReference>
<dbReference type="InterPro" id="IPR018392">
    <property type="entry name" value="LysM"/>
</dbReference>
<protein>
    <recommendedName>
        <fullName evidence="4">LysM domain-containing protein</fullName>
    </recommendedName>
</protein>
<dbReference type="InterPro" id="IPR036779">
    <property type="entry name" value="LysM_dom_sf"/>
</dbReference>